<dbReference type="InterPro" id="IPR042231">
    <property type="entry name" value="Cho/carn_acyl_trans_2"/>
</dbReference>
<dbReference type="Proteomes" id="UP000828390">
    <property type="component" value="Unassembled WGS sequence"/>
</dbReference>
<dbReference type="Pfam" id="PF00755">
    <property type="entry name" value="Carn_acyltransf"/>
    <property type="match status" value="1"/>
</dbReference>
<comment type="caution">
    <text evidence="4">The sequence shown here is derived from an EMBL/GenBank/DDBJ whole genome shotgun (WGS) entry which is preliminary data.</text>
</comment>
<keyword evidence="1" id="KW-0012">Acyltransferase</keyword>
<dbReference type="PANTHER" id="PTHR22589">
    <property type="entry name" value="CARNITINE O-ACYLTRANSFERASE"/>
    <property type="match status" value="1"/>
</dbReference>
<reference evidence="4" key="2">
    <citation type="submission" date="2020-11" db="EMBL/GenBank/DDBJ databases">
        <authorList>
            <person name="McCartney M.A."/>
            <person name="Auch B."/>
            <person name="Kono T."/>
            <person name="Mallez S."/>
            <person name="Becker A."/>
            <person name="Gohl D.M."/>
            <person name="Silverstein K.A.T."/>
            <person name="Koren S."/>
            <person name="Bechman K.B."/>
            <person name="Herman A."/>
            <person name="Abrahante J.E."/>
            <person name="Garbe J."/>
        </authorList>
    </citation>
    <scope>NUCLEOTIDE SEQUENCE</scope>
    <source>
        <strain evidence="4">Duluth1</strain>
        <tissue evidence="4">Whole animal</tissue>
    </source>
</reference>
<evidence type="ECO:0000313" key="4">
    <source>
        <dbReference type="EMBL" id="KAH3870118.1"/>
    </source>
</evidence>
<dbReference type="GO" id="GO:0006631">
    <property type="term" value="P:fatty acid metabolic process"/>
    <property type="evidence" value="ECO:0007669"/>
    <property type="project" value="TreeGrafter"/>
</dbReference>
<sequence>MEPLLIRNTIPICMAQYELVFSTTRVPGEEMDQLVHYSSTESKHIILDMFDMDRKLVSPADLQKQLHWIMMDAERHLGDYSEEARSLPALTGLNRKEWATVRQTHFNGGLNQDSLATLEKALFHDISSRAQYLFHADGKSIWFDKSLTLLVQPDGRMGLNCEHSYADAPVLAHIIEINFTQE</sequence>
<feature type="active site" description="Proton acceptor" evidence="2">
    <location>
        <position position="163"/>
    </location>
</feature>
<protein>
    <recommendedName>
        <fullName evidence="3">Choline/carnitine acyltransferase domain-containing protein</fullName>
    </recommendedName>
</protein>
<gene>
    <name evidence="4" type="ORF">DPMN_033300</name>
</gene>
<feature type="domain" description="Choline/carnitine acyltransferase" evidence="3">
    <location>
        <begin position="9"/>
        <end position="176"/>
    </location>
</feature>
<name>A0A9D4RJQ1_DREPO</name>
<dbReference type="InterPro" id="IPR000542">
    <property type="entry name" value="Carn_acyl_trans"/>
</dbReference>
<proteinExistence type="predicted"/>
<dbReference type="Gene3D" id="3.30.559.70">
    <property type="entry name" value="Choline/Carnitine o-acyltransferase, domain 2"/>
    <property type="match status" value="1"/>
</dbReference>
<dbReference type="GO" id="GO:0004095">
    <property type="term" value="F:carnitine O-palmitoyltransferase activity"/>
    <property type="evidence" value="ECO:0007669"/>
    <property type="project" value="TreeGrafter"/>
</dbReference>
<keyword evidence="1" id="KW-0808">Transferase</keyword>
<reference evidence="4" key="1">
    <citation type="journal article" date="2019" name="bioRxiv">
        <title>The Genome of the Zebra Mussel, Dreissena polymorpha: A Resource for Invasive Species Research.</title>
        <authorList>
            <person name="McCartney M.A."/>
            <person name="Auch B."/>
            <person name="Kono T."/>
            <person name="Mallez S."/>
            <person name="Zhang Y."/>
            <person name="Obille A."/>
            <person name="Becker A."/>
            <person name="Abrahante J.E."/>
            <person name="Garbe J."/>
            <person name="Badalamenti J.P."/>
            <person name="Herman A."/>
            <person name="Mangelson H."/>
            <person name="Liachko I."/>
            <person name="Sullivan S."/>
            <person name="Sone E.D."/>
            <person name="Koren S."/>
            <person name="Silverstein K.A.T."/>
            <person name="Beckman K.B."/>
            <person name="Gohl D.M."/>
        </authorList>
    </citation>
    <scope>NUCLEOTIDE SEQUENCE</scope>
    <source>
        <strain evidence="4">Duluth1</strain>
        <tissue evidence="4">Whole animal</tissue>
    </source>
</reference>
<dbReference type="SUPFAM" id="SSF52777">
    <property type="entry name" value="CoA-dependent acyltransferases"/>
    <property type="match status" value="1"/>
</dbReference>
<organism evidence="4 5">
    <name type="scientific">Dreissena polymorpha</name>
    <name type="common">Zebra mussel</name>
    <name type="synonym">Mytilus polymorpha</name>
    <dbReference type="NCBI Taxonomy" id="45954"/>
    <lineage>
        <taxon>Eukaryota</taxon>
        <taxon>Metazoa</taxon>
        <taxon>Spiralia</taxon>
        <taxon>Lophotrochozoa</taxon>
        <taxon>Mollusca</taxon>
        <taxon>Bivalvia</taxon>
        <taxon>Autobranchia</taxon>
        <taxon>Heteroconchia</taxon>
        <taxon>Euheterodonta</taxon>
        <taxon>Imparidentia</taxon>
        <taxon>Neoheterodontei</taxon>
        <taxon>Myida</taxon>
        <taxon>Dreissenoidea</taxon>
        <taxon>Dreissenidae</taxon>
        <taxon>Dreissena</taxon>
    </lineage>
</organism>
<dbReference type="PANTHER" id="PTHR22589:SF112">
    <property type="entry name" value="CHOLINE_CARNITINE ACYLTRANSFERASE DOMAIN-CONTAINING PROTEIN"/>
    <property type="match status" value="1"/>
</dbReference>
<dbReference type="InterPro" id="IPR039551">
    <property type="entry name" value="Cho/carn_acyl_trans"/>
</dbReference>
<evidence type="ECO:0000256" key="1">
    <source>
        <dbReference type="ARBA" id="ARBA00023315"/>
    </source>
</evidence>
<accession>A0A9D4RJQ1</accession>
<dbReference type="AlphaFoldDB" id="A0A9D4RJQ1"/>
<dbReference type="GO" id="GO:0005739">
    <property type="term" value="C:mitochondrion"/>
    <property type="evidence" value="ECO:0007669"/>
    <property type="project" value="TreeGrafter"/>
</dbReference>
<evidence type="ECO:0000259" key="3">
    <source>
        <dbReference type="Pfam" id="PF00755"/>
    </source>
</evidence>
<keyword evidence="5" id="KW-1185">Reference proteome</keyword>
<evidence type="ECO:0000256" key="2">
    <source>
        <dbReference type="PIRSR" id="PIRSR600542-1"/>
    </source>
</evidence>
<dbReference type="GO" id="GO:0009437">
    <property type="term" value="P:carnitine metabolic process"/>
    <property type="evidence" value="ECO:0007669"/>
    <property type="project" value="TreeGrafter"/>
</dbReference>
<dbReference type="EMBL" id="JAIWYP010000002">
    <property type="protein sequence ID" value="KAH3870118.1"/>
    <property type="molecule type" value="Genomic_DNA"/>
</dbReference>
<evidence type="ECO:0000313" key="5">
    <source>
        <dbReference type="Proteomes" id="UP000828390"/>
    </source>
</evidence>